<reference evidence="2" key="1">
    <citation type="submission" date="2015-12" db="EMBL/GenBank/DDBJ databases">
        <title>FDA dAtabase for Regulatory Grade micrObial Sequences (FDA-ARGOS): Supporting development and validation of Infectious Disease Dx tests.</title>
        <authorList>
            <person name="Case J."/>
            <person name="Tallon L."/>
            <person name="Sadzewicz L."/>
            <person name="Sengamalay N."/>
            <person name="Ott S."/>
            <person name="Godinez A."/>
            <person name="Nagaraj S."/>
            <person name="Nadendla S."/>
            <person name="Sichtig H."/>
        </authorList>
    </citation>
    <scope>NUCLEOTIDE SEQUENCE [LARGE SCALE GENOMIC DNA]</scope>
    <source>
        <strain evidence="2">FDAARGOS_147</strain>
    </source>
</reference>
<gene>
    <name evidence="1" type="ORF">AL504_20135</name>
</gene>
<evidence type="ECO:0000313" key="1">
    <source>
        <dbReference type="EMBL" id="AMG38122.1"/>
    </source>
</evidence>
<name>A0A109XX78_ALCXX</name>
<protein>
    <submittedName>
        <fullName evidence="1">Uncharacterized protein</fullName>
    </submittedName>
</protein>
<proteinExistence type="predicted"/>
<accession>A0A109XX78</accession>
<dbReference type="SUPFAM" id="SSF53756">
    <property type="entry name" value="UDP-Glycosyltransferase/glycogen phosphorylase"/>
    <property type="match status" value="1"/>
</dbReference>
<dbReference type="Proteomes" id="UP000060602">
    <property type="component" value="Chromosome"/>
</dbReference>
<dbReference type="EMBL" id="CP014060">
    <property type="protein sequence ID" value="AMG38122.1"/>
    <property type="molecule type" value="Genomic_DNA"/>
</dbReference>
<dbReference type="RefSeq" id="WP_061072960.1">
    <property type="nucleotide sequence ID" value="NZ_CP014060.2"/>
</dbReference>
<organism evidence="1 2">
    <name type="scientific">Alcaligenes xylosoxydans xylosoxydans</name>
    <name type="common">Achromobacter xylosoxidans</name>
    <dbReference type="NCBI Taxonomy" id="85698"/>
    <lineage>
        <taxon>Bacteria</taxon>
        <taxon>Pseudomonadati</taxon>
        <taxon>Pseudomonadota</taxon>
        <taxon>Betaproteobacteria</taxon>
        <taxon>Burkholderiales</taxon>
        <taxon>Alcaligenaceae</taxon>
        <taxon>Achromobacter</taxon>
    </lineage>
</organism>
<evidence type="ECO:0000313" key="2">
    <source>
        <dbReference type="Proteomes" id="UP000060602"/>
    </source>
</evidence>
<sequence>MMTAPSITFVLGTAPWQQAHDTFPDTSCFYTDSLEAEAALTRAGTVAKYLYRDCDATFDRAATAALSWLASLPDRARASSSGFASLFDADALPLWSLCHDALFEIRGGIFESILHLFLLRQIADDHPGATVNIVAPQGHAVALALAQLPRARLNPVWTVRETAVQPLRSRGRWAGLWHRLDTLFIAKGLVAVRRAFEKRPTDRKRLALFCSLGDMTKTFIGKDGKPFVSDVYYDHIEAEIRAEFPDYVKTGLHPARAAGGAVARQLHAWRAILTGQYRPWYAYARLTDMRAIWRARRDFHARFATWDKEPAFHELFSIEDMAFYPLVRAVLAELLPSLLAAGELHSTIAQRFVTRERIGRVLAVESFSNLGRSLALALHRTGGELWGVQGGIITPQRVTNAGFYLPALESDTRLIPDRFFVWGPGYRDTLLRYALPAERLDVMGFNRAAHLPKVDGATPVRILYLTGANALVCPYLMTVEEETFTLRALAQHLPPGAELLVRAHPRHVPEDYERILAGLPNVRVVSGAQTDLATELARASVIVGKASTVLLEAANASKRVLLINLAGTPEFTGFSVATPPLPYVTRTDRITQELQALLDKPATGYSSAFSNQWCAGDGASAARHLVQQLKARPL</sequence>
<dbReference type="AlphaFoldDB" id="A0A109XX78"/>